<keyword evidence="6" id="KW-0489">Methyltransferase</keyword>
<evidence type="ECO:0000256" key="4">
    <source>
        <dbReference type="ARBA" id="ARBA00023136"/>
    </source>
</evidence>
<gene>
    <name evidence="6" type="ORF">CO007_01430</name>
</gene>
<evidence type="ECO:0000313" key="6">
    <source>
        <dbReference type="EMBL" id="PJC82065.1"/>
    </source>
</evidence>
<dbReference type="AlphaFoldDB" id="A0A2M8GND3"/>
<feature type="transmembrane region" description="Helical" evidence="5">
    <location>
        <begin position="39"/>
        <end position="65"/>
    </location>
</feature>
<sequence>MRILSTVLAILFVIIAFITLPTALVYLNHYFLLPQYNFFIFKILGFLIVNIGAALCLYCIFIFLISGKGTPVPIDPPKNLVSRGFYRFSRNPMYSGYATIILGEFFLLGSILLLVYSLAAFLFFHLLVVYFEEPRLKRKFGKGYSDYVKKVRRWL</sequence>
<name>A0A2M8GND3_9BACT</name>
<evidence type="ECO:0000256" key="1">
    <source>
        <dbReference type="ARBA" id="ARBA00004127"/>
    </source>
</evidence>
<keyword evidence="3 5" id="KW-1133">Transmembrane helix</keyword>
<dbReference type="GO" id="GO:0012505">
    <property type="term" value="C:endomembrane system"/>
    <property type="evidence" value="ECO:0007669"/>
    <property type="project" value="UniProtKB-SubCell"/>
</dbReference>
<dbReference type="GO" id="GO:0008168">
    <property type="term" value="F:methyltransferase activity"/>
    <property type="evidence" value="ECO:0007669"/>
    <property type="project" value="UniProtKB-KW"/>
</dbReference>
<organism evidence="6 7">
    <name type="scientific">Candidatus Roizmanbacteria bacterium CG_4_8_14_3_um_filter_36_10</name>
    <dbReference type="NCBI Taxonomy" id="1974834"/>
    <lineage>
        <taxon>Bacteria</taxon>
        <taxon>Candidatus Roizmaniibacteriota</taxon>
    </lineage>
</organism>
<comment type="caution">
    <text evidence="6">The sequence shown here is derived from an EMBL/GenBank/DDBJ whole genome shotgun (WGS) entry which is preliminary data.</text>
</comment>
<dbReference type="InterPro" id="IPR007318">
    <property type="entry name" value="Phopholipid_MeTrfase"/>
</dbReference>
<reference evidence="7" key="1">
    <citation type="submission" date="2017-09" db="EMBL/GenBank/DDBJ databases">
        <title>Depth-based differentiation of microbial function through sediment-hosted aquifers and enrichment of novel symbionts in the deep terrestrial subsurface.</title>
        <authorList>
            <person name="Probst A.J."/>
            <person name="Ladd B."/>
            <person name="Jarett J.K."/>
            <person name="Geller-Mcgrath D.E."/>
            <person name="Sieber C.M.K."/>
            <person name="Emerson J.B."/>
            <person name="Anantharaman K."/>
            <person name="Thomas B.C."/>
            <person name="Malmstrom R."/>
            <person name="Stieglmeier M."/>
            <person name="Klingl A."/>
            <person name="Woyke T."/>
            <person name="Ryan C.M."/>
            <person name="Banfield J.F."/>
        </authorList>
    </citation>
    <scope>NUCLEOTIDE SEQUENCE [LARGE SCALE GENOMIC DNA]</scope>
</reference>
<proteinExistence type="predicted"/>
<protein>
    <submittedName>
        <fullName evidence="6">Isoprenylcysteine carboxyl methyltransferase</fullName>
    </submittedName>
</protein>
<keyword evidence="2 5" id="KW-0812">Transmembrane</keyword>
<dbReference type="GO" id="GO:0032259">
    <property type="term" value="P:methylation"/>
    <property type="evidence" value="ECO:0007669"/>
    <property type="project" value="UniProtKB-KW"/>
</dbReference>
<dbReference type="Proteomes" id="UP000229370">
    <property type="component" value="Unassembled WGS sequence"/>
</dbReference>
<feature type="transmembrane region" description="Helical" evidence="5">
    <location>
        <begin position="6"/>
        <end position="27"/>
    </location>
</feature>
<evidence type="ECO:0000256" key="5">
    <source>
        <dbReference type="SAM" id="Phobius"/>
    </source>
</evidence>
<dbReference type="Gene3D" id="1.20.120.1630">
    <property type="match status" value="1"/>
</dbReference>
<comment type="subcellular location">
    <subcellularLocation>
        <location evidence="1">Endomembrane system</location>
        <topology evidence="1">Multi-pass membrane protein</topology>
    </subcellularLocation>
</comment>
<keyword evidence="4 5" id="KW-0472">Membrane</keyword>
<dbReference type="EMBL" id="PFQK01000030">
    <property type="protein sequence ID" value="PJC82065.1"/>
    <property type="molecule type" value="Genomic_DNA"/>
</dbReference>
<dbReference type="Pfam" id="PF04191">
    <property type="entry name" value="PEMT"/>
    <property type="match status" value="1"/>
</dbReference>
<evidence type="ECO:0000256" key="3">
    <source>
        <dbReference type="ARBA" id="ARBA00022989"/>
    </source>
</evidence>
<evidence type="ECO:0000313" key="7">
    <source>
        <dbReference type="Proteomes" id="UP000229370"/>
    </source>
</evidence>
<evidence type="ECO:0000256" key="2">
    <source>
        <dbReference type="ARBA" id="ARBA00022692"/>
    </source>
</evidence>
<feature type="transmembrane region" description="Helical" evidence="5">
    <location>
        <begin position="105"/>
        <end position="131"/>
    </location>
</feature>
<accession>A0A2M8GND3</accession>
<keyword evidence="6" id="KW-0808">Transferase</keyword>